<evidence type="ECO:0000313" key="1">
    <source>
        <dbReference type="EMBL" id="SHM99950.1"/>
    </source>
</evidence>
<dbReference type="Proteomes" id="UP000184038">
    <property type="component" value="Unassembled WGS sequence"/>
</dbReference>
<protein>
    <submittedName>
        <fullName evidence="1">Uncharacterized protein</fullName>
    </submittedName>
</protein>
<evidence type="ECO:0000313" key="2">
    <source>
        <dbReference type="Proteomes" id="UP000184038"/>
    </source>
</evidence>
<dbReference type="RefSeq" id="WP_084139421.1">
    <property type="nucleotide sequence ID" value="NZ_FRCP01000026.1"/>
</dbReference>
<dbReference type="OrthoDB" id="8960711at2"/>
<proteinExistence type="predicted"/>
<gene>
    <name evidence="1" type="ORF">SAMN02746066_04293</name>
</gene>
<dbReference type="EMBL" id="FRCP01000026">
    <property type="protein sequence ID" value="SHM99950.1"/>
    <property type="molecule type" value="Genomic_DNA"/>
</dbReference>
<dbReference type="AlphaFoldDB" id="A0A1M7N9Y6"/>
<keyword evidence="2" id="KW-1185">Reference proteome</keyword>
<sequence>MIDNIQVEKEPKCKLFIYEDFIKSYEKSVDLSMYTHIRAYHACRPIDIESYMINGIKAIGRKLAMEDALKRIKATYITEDDVKKMFNKEWKNVDASDKKVWLAVNKEILITDAGHYLIYGSEFINMLAMKLGCRDLLKNVGIPTIFICNIPLQDIKGSWLSDVEQAINRCSDDVSIYVDAVRPENIIEYEHPKEIPDPYYGFSKYKPNYSKLDMENKRTEIL</sequence>
<reference evidence="1 2" key="1">
    <citation type="submission" date="2016-11" db="EMBL/GenBank/DDBJ databases">
        <authorList>
            <person name="Jaros S."/>
            <person name="Januszkiewicz K."/>
            <person name="Wedrychowicz H."/>
        </authorList>
    </citation>
    <scope>NUCLEOTIDE SEQUENCE [LARGE SCALE GENOMIC DNA]</scope>
    <source>
        <strain evidence="1 2">DSM 15930</strain>
    </source>
</reference>
<organism evidence="1 2">
    <name type="scientific">Anaerosporobacter mobilis DSM 15930</name>
    <dbReference type="NCBI Taxonomy" id="1120996"/>
    <lineage>
        <taxon>Bacteria</taxon>
        <taxon>Bacillati</taxon>
        <taxon>Bacillota</taxon>
        <taxon>Clostridia</taxon>
        <taxon>Lachnospirales</taxon>
        <taxon>Lachnospiraceae</taxon>
        <taxon>Anaerosporobacter</taxon>
    </lineage>
</organism>
<dbReference type="STRING" id="1120996.SAMN02746066_04293"/>
<name>A0A1M7N9Y6_9FIRM</name>
<accession>A0A1M7N9Y6</accession>